<accession>A0A1J7BR40</accession>
<comment type="caution">
    <text evidence="1">The sequence shown here is derived from an EMBL/GenBank/DDBJ whole genome shotgun (WGS) entry which is preliminary data.</text>
</comment>
<dbReference type="EMBL" id="MLFK01000008">
    <property type="protein sequence ID" value="OIV41167.1"/>
    <property type="molecule type" value="Genomic_DNA"/>
</dbReference>
<dbReference type="OrthoDB" id="1374698at2"/>
<protein>
    <submittedName>
        <fullName evidence="1">Uncharacterized protein</fullName>
    </submittedName>
</protein>
<dbReference type="AlphaFoldDB" id="A0A1J7BR40"/>
<organism evidence="1 2">
    <name type="scientific">Flavobacterium johnsoniae</name>
    <name type="common">Cytophaga johnsonae</name>
    <dbReference type="NCBI Taxonomy" id="986"/>
    <lineage>
        <taxon>Bacteria</taxon>
        <taxon>Pseudomonadati</taxon>
        <taxon>Bacteroidota</taxon>
        <taxon>Flavobacteriia</taxon>
        <taxon>Flavobacteriales</taxon>
        <taxon>Flavobacteriaceae</taxon>
        <taxon>Flavobacterium</taxon>
    </lineage>
</organism>
<evidence type="ECO:0000313" key="1">
    <source>
        <dbReference type="EMBL" id="OIV41167.1"/>
    </source>
</evidence>
<reference evidence="1 2" key="1">
    <citation type="submission" date="2016-10" db="EMBL/GenBank/DDBJ databases">
        <title>Draft Genome Sequence of Rhizobacteria Flavobacterium johnsoniae CI04.</title>
        <authorList>
            <person name="Bravo J.I."/>
            <person name="Lozano G.L."/>
            <person name="Handelsman J."/>
        </authorList>
    </citation>
    <scope>NUCLEOTIDE SEQUENCE [LARGE SCALE GENOMIC DNA]</scope>
    <source>
        <strain evidence="1 2">CI04</strain>
    </source>
</reference>
<keyword evidence="2" id="KW-1185">Reference proteome</keyword>
<gene>
    <name evidence="1" type="ORF">BKM63_15880</name>
</gene>
<dbReference type="RefSeq" id="WP_071637563.1">
    <property type="nucleotide sequence ID" value="NZ_MLFK01000008.1"/>
</dbReference>
<dbReference type="Proteomes" id="UP000182826">
    <property type="component" value="Unassembled WGS sequence"/>
</dbReference>
<evidence type="ECO:0000313" key="2">
    <source>
        <dbReference type="Proteomes" id="UP000182826"/>
    </source>
</evidence>
<name>A0A1J7BR40_FLAJO</name>
<proteinExistence type="predicted"/>
<sequence>MKNTKFTCILLLFLLFFIRSTESYKYHYEPESIESQSAYIPEEIPQFSSTDLHNKEIQIQYVVKKKLKIRATTLDSSTLRPPYYSNLIKFKLYKRSLIYGIASIYQIQRHTYLHLYQLF</sequence>